<keyword evidence="3 10" id="KW-0813">Transport</keyword>
<dbReference type="Proteomes" id="UP000011083">
    <property type="component" value="Unassembled WGS sequence"/>
</dbReference>
<keyword evidence="8 9" id="KW-0472">Membrane</keyword>
<protein>
    <submittedName>
        <fullName evidence="12">Carrier superfamily protein</fullName>
    </submittedName>
</protein>
<evidence type="ECO:0000256" key="8">
    <source>
        <dbReference type="ARBA" id="ARBA00023136"/>
    </source>
</evidence>
<dbReference type="PRINTS" id="PR00926">
    <property type="entry name" value="MITOCARRIER"/>
</dbReference>
<evidence type="ECO:0000256" key="7">
    <source>
        <dbReference type="ARBA" id="ARBA00023128"/>
    </source>
</evidence>
<accession>L8HJ56</accession>
<dbReference type="SUPFAM" id="SSF103506">
    <property type="entry name" value="Mitochondrial carrier"/>
    <property type="match status" value="1"/>
</dbReference>
<dbReference type="EMBL" id="KB007811">
    <property type="protein sequence ID" value="ELR24723.1"/>
    <property type="molecule type" value="Genomic_DNA"/>
</dbReference>
<feature type="region of interest" description="Disordered" evidence="11">
    <location>
        <begin position="1"/>
        <end position="49"/>
    </location>
</feature>
<dbReference type="GeneID" id="14925748"/>
<dbReference type="InterPro" id="IPR023395">
    <property type="entry name" value="MCP_dom_sf"/>
</dbReference>
<evidence type="ECO:0000256" key="1">
    <source>
        <dbReference type="ARBA" id="ARBA00004225"/>
    </source>
</evidence>
<dbReference type="Pfam" id="PF00153">
    <property type="entry name" value="Mito_carr"/>
    <property type="match status" value="3"/>
</dbReference>
<name>L8HJ56_ACACF</name>
<evidence type="ECO:0000256" key="6">
    <source>
        <dbReference type="ARBA" id="ARBA00022989"/>
    </source>
</evidence>
<keyword evidence="6" id="KW-1133">Transmembrane helix</keyword>
<keyword evidence="13" id="KW-1185">Reference proteome</keyword>
<reference evidence="12 13" key="1">
    <citation type="journal article" date="2013" name="Genome Biol.">
        <title>Genome of Acanthamoeba castellanii highlights extensive lateral gene transfer and early evolution of tyrosine kinase signaling.</title>
        <authorList>
            <person name="Clarke M."/>
            <person name="Lohan A.J."/>
            <person name="Liu B."/>
            <person name="Lagkouvardos I."/>
            <person name="Roy S."/>
            <person name="Zafar N."/>
            <person name="Bertelli C."/>
            <person name="Schilde C."/>
            <person name="Kianianmomeni A."/>
            <person name="Burglin T.R."/>
            <person name="Frech C."/>
            <person name="Turcotte B."/>
            <person name="Kopec K.O."/>
            <person name="Synnott J.M."/>
            <person name="Choo C."/>
            <person name="Paponov I."/>
            <person name="Finkler A."/>
            <person name="Soon Heng Tan C."/>
            <person name="Hutchins A.P."/>
            <person name="Weinmeier T."/>
            <person name="Rattei T."/>
            <person name="Chu J.S."/>
            <person name="Gimenez G."/>
            <person name="Irimia M."/>
            <person name="Rigden D.J."/>
            <person name="Fitzpatrick D.A."/>
            <person name="Lorenzo-Morales J."/>
            <person name="Bateman A."/>
            <person name="Chiu C.H."/>
            <person name="Tang P."/>
            <person name="Hegemann P."/>
            <person name="Fromm H."/>
            <person name="Raoult D."/>
            <person name="Greub G."/>
            <person name="Miranda-Saavedra D."/>
            <person name="Chen N."/>
            <person name="Nash P."/>
            <person name="Ginger M.L."/>
            <person name="Horn M."/>
            <person name="Schaap P."/>
            <person name="Caler L."/>
            <person name="Loftus B."/>
        </authorList>
    </citation>
    <scope>NUCLEOTIDE SEQUENCE [LARGE SCALE GENOMIC DNA]</scope>
    <source>
        <strain evidence="12 13">Neff</strain>
    </source>
</reference>
<organism evidence="12 13">
    <name type="scientific">Acanthamoeba castellanii (strain ATCC 30010 / Neff)</name>
    <dbReference type="NCBI Taxonomy" id="1257118"/>
    <lineage>
        <taxon>Eukaryota</taxon>
        <taxon>Amoebozoa</taxon>
        <taxon>Discosea</taxon>
        <taxon>Longamoebia</taxon>
        <taxon>Centramoebida</taxon>
        <taxon>Acanthamoebidae</taxon>
        <taxon>Acanthamoeba</taxon>
    </lineage>
</organism>
<dbReference type="InterPro" id="IPR002067">
    <property type="entry name" value="MCP"/>
</dbReference>
<evidence type="ECO:0000256" key="11">
    <source>
        <dbReference type="SAM" id="MobiDB-lite"/>
    </source>
</evidence>
<keyword evidence="7" id="KW-0496">Mitochondrion</keyword>
<evidence type="ECO:0000256" key="9">
    <source>
        <dbReference type="PROSITE-ProRule" id="PRU00282"/>
    </source>
</evidence>
<dbReference type="InterPro" id="IPR050567">
    <property type="entry name" value="Mitochondrial_Carrier"/>
</dbReference>
<evidence type="ECO:0000256" key="10">
    <source>
        <dbReference type="RuleBase" id="RU000488"/>
    </source>
</evidence>
<dbReference type="RefSeq" id="XP_004356623.1">
    <property type="nucleotide sequence ID" value="XM_004356570.1"/>
</dbReference>
<evidence type="ECO:0000256" key="3">
    <source>
        <dbReference type="ARBA" id="ARBA00022448"/>
    </source>
</evidence>
<evidence type="ECO:0000313" key="12">
    <source>
        <dbReference type="EMBL" id="ELR24723.1"/>
    </source>
</evidence>
<dbReference type="VEuPathDB" id="AmoebaDB:ACA1_173810"/>
<sequence length="389" mass="40757">MASTKQDDDASMGKGPGEGLPSSSSSAPSLPPIPTPSMPTSSVEDEGKQKNEVAGALAGVGRTLSRVLTRAVLGVGRGSIAGTLSGMAEETAGYPLDLTRMQAHGDHPTGAMGILRETLQKEGVRGLFKGLGPPFLASSITTATIFGSYAHAVDFLHERYGSRGEVRLAHVALAGAVAGFAQAFILCPVDVIKNRMQAHLTTAIDHSNERSSLRVVGGFGHGGAAGPGNMEMVREVIATRGWRGLYLGMVPTLWRDVPGYAVFFASYEFLKRSFAALPFLRAAPGAAEGADDDPHGAGGLSPVAVILAGGVAGMAYHTATYPFDVVKTRIQIQSGSTPTYKSTLDCFRILYRQGGAGALFKGYVPTVLRSFPANAVGFLVYELTLRFLP</sequence>
<feature type="repeat" description="Solcar" evidence="9">
    <location>
        <begin position="73"/>
        <end position="155"/>
    </location>
</feature>
<keyword evidence="4 9" id="KW-0812">Transmembrane</keyword>
<dbReference type="Gene3D" id="1.50.40.10">
    <property type="entry name" value="Mitochondrial carrier domain"/>
    <property type="match status" value="1"/>
</dbReference>
<dbReference type="GO" id="GO:0022857">
    <property type="term" value="F:transmembrane transporter activity"/>
    <property type="evidence" value="ECO:0007669"/>
    <property type="project" value="TreeGrafter"/>
</dbReference>
<dbReference type="PANTHER" id="PTHR45624">
    <property type="entry name" value="MITOCHONDRIAL BASIC AMINO ACIDS TRANSPORTER-RELATED"/>
    <property type="match status" value="1"/>
</dbReference>
<comment type="subcellular location">
    <subcellularLocation>
        <location evidence="1">Mitochondrion membrane</location>
        <topology evidence="1">Multi-pass membrane protein</topology>
    </subcellularLocation>
</comment>
<dbReference type="AlphaFoldDB" id="L8HJ56"/>
<dbReference type="OMA" id="TFDCLNQ"/>
<dbReference type="KEGG" id="acan:ACA1_173810"/>
<evidence type="ECO:0000256" key="4">
    <source>
        <dbReference type="ARBA" id="ARBA00022692"/>
    </source>
</evidence>
<dbReference type="GO" id="GO:0031966">
    <property type="term" value="C:mitochondrial membrane"/>
    <property type="evidence" value="ECO:0007669"/>
    <property type="project" value="UniProtKB-SubCell"/>
</dbReference>
<proteinExistence type="inferred from homology"/>
<feature type="repeat" description="Solcar" evidence="9">
    <location>
        <begin position="166"/>
        <end position="273"/>
    </location>
</feature>
<dbReference type="PROSITE" id="PS50920">
    <property type="entry name" value="SOLCAR"/>
    <property type="match status" value="3"/>
</dbReference>
<gene>
    <name evidence="12" type="ORF">ACA1_173810</name>
</gene>
<evidence type="ECO:0000256" key="2">
    <source>
        <dbReference type="ARBA" id="ARBA00006375"/>
    </source>
</evidence>
<dbReference type="OrthoDB" id="193856at2759"/>
<dbReference type="InterPro" id="IPR018108">
    <property type="entry name" value="MCP_transmembrane"/>
</dbReference>
<evidence type="ECO:0000313" key="13">
    <source>
        <dbReference type="Proteomes" id="UP000011083"/>
    </source>
</evidence>
<evidence type="ECO:0000256" key="5">
    <source>
        <dbReference type="ARBA" id="ARBA00022737"/>
    </source>
</evidence>
<keyword evidence="5" id="KW-0677">Repeat</keyword>
<comment type="similarity">
    <text evidence="2 10">Belongs to the mitochondrial carrier (TC 2.A.29) family.</text>
</comment>
<feature type="repeat" description="Solcar" evidence="9">
    <location>
        <begin position="300"/>
        <end position="387"/>
    </location>
</feature>